<proteinExistence type="predicted"/>
<protein>
    <submittedName>
        <fullName evidence="3">Uncharacterized protein</fullName>
    </submittedName>
</protein>
<dbReference type="AlphaFoldDB" id="A0A1I7X9Z0"/>
<organism evidence="2 3">
    <name type="scientific">Heterorhabditis bacteriophora</name>
    <name type="common">Entomopathogenic nematode worm</name>
    <dbReference type="NCBI Taxonomy" id="37862"/>
    <lineage>
        <taxon>Eukaryota</taxon>
        <taxon>Metazoa</taxon>
        <taxon>Ecdysozoa</taxon>
        <taxon>Nematoda</taxon>
        <taxon>Chromadorea</taxon>
        <taxon>Rhabditida</taxon>
        <taxon>Rhabditina</taxon>
        <taxon>Rhabditomorpha</taxon>
        <taxon>Strongyloidea</taxon>
        <taxon>Heterorhabditidae</taxon>
        <taxon>Heterorhabditis</taxon>
    </lineage>
</organism>
<dbReference type="WBParaSite" id="Hba_14179">
    <property type="protein sequence ID" value="Hba_14179"/>
    <property type="gene ID" value="Hba_14179"/>
</dbReference>
<evidence type="ECO:0000313" key="3">
    <source>
        <dbReference type="WBParaSite" id="Hba_14179"/>
    </source>
</evidence>
<accession>A0A1I7X9Z0</accession>
<feature type="region of interest" description="Disordered" evidence="1">
    <location>
        <begin position="369"/>
        <end position="389"/>
    </location>
</feature>
<feature type="region of interest" description="Disordered" evidence="1">
    <location>
        <begin position="320"/>
        <end position="350"/>
    </location>
</feature>
<dbReference type="Proteomes" id="UP000095283">
    <property type="component" value="Unplaced"/>
</dbReference>
<keyword evidence="2" id="KW-1185">Reference proteome</keyword>
<evidence type="ECO:0000256" key="1">
    <source>
        <dbReference type="SAM" id="MobiDB-lite"/>
    </source>
</evidence>
<name>A0A1I7X9Z0_HETBA</name>
<reference evidence="3" key="1">
    <citation type="submission" date="2016-11" db="UniProtKB">
        <authorList>
            <consortium name="WormBaseParasite"/>
        </authorList>
    </citation>
    <scope>IDENTIFICATION</scope>
</reference>
<evidence type="ECO:0000313" key="2">
    <source>
        <dbReference type="Proteomes" id="UP000095283"/>
    </source>
</evidence>
<sequence>MSKRTFIQKWDPHQLFKNTITRTTGRRGRGYRKKTNDDLGIVCRTIYNPNEVVYNDMSSAGRRAVQRDIGHIVAPEEEVEWARAPITCTLNGNNRLPYAIDDEQEINVITDAKKRLHYDPYVQNEEFVQRNRRSEPIYDGDEHPPALMRGKRRLEQNYSVRMDKHKTFEFNACSENDSCDALSSGVPFRSTEIATRILSSLPQLSLRDDESKKYDTVASQNIVYFSCFKLFECSSEFIEQHDLLFYKVPLLICIYLSTPGLGIESTSPPDTPNIERLFNQTVGYPMLTPCSIDPDSLHHVHESGMRSCISTDSFAPVHSANTTRRNHTIKSTPSVHSSAKSPKLTTRNRSDTVSQLQFKWPCVQEPFTRFSSPSSSESDDFEWTLPPPNRDVYDIVREKQAQTTTGDLNDLF</sequence>